<keyword evidence="4" id="KW-1185">Reference proteome</keyword>
<gene>
    <name evidence="3" type="ORF">XPG1_0825</name>
</gene>
<evidence type="ECO:0000313" key="3">
    <source>
        <dbReference type="EMBL" id="CDG20480.1"/>
    </source>
</evidence>
<dbReference type="GO" id="GO:0008713">
    <property type="term" value="F:ADP-heptose-lipopolysaccharide heptosyltransferase activity"/>
    <property type="evidence" value="ECO:0007669"/>
    <property type="project" value="TreeGrafter"/>
</dbReference>
<accession>A0A068R2W8</accession>
<sequence length="378" mass="44573">MHNQNKKFALLRSWNRKRNYLMKDIRYYTRLFIAKLLWDKNKNSDFNINSIKTILLLRNEDKIGDMVVDTILLKELNKAGYIVDFLATETNSIVLKHNPYVRNIFIATPIDTTSFMQNFRHNVPAKTIEKLRNNKYDLIIDPSLFNTPIHRLIFFKQLNVKYVIGFNKNKWLNHYDKKINFDYNENHIKLTYKLIMNSLNIRINDDVSYDLHYPNEIDLNIKEYLDELNLPLRKRNIIINTFAGNKDRCLSIHQLNKIVNILNDTYNDINIIFLGHEKLIDMTMFEGVYRSPFESLYHTMSLISQSDLIISPDTSIVHIAAAYKKPLIAIYQDIKSNNTLWGPGYNEAIQILVPKGRLHENNDIDSIIIESVKKIFPF</sequence>
<dbReference type="RefSeq" id="WP_045957881.1">
    <property type="nucleotide sequence ID" value="NZ_FO704551.1"/>
</dbReference>
<keyword evidence="1" id="KW-0328">Glycosyltransferase</keyword>
<name>A0A068R2W8_9GAMM</name>
<dbReference type="EMBL" id="FO704551">
    <property type="protein sequence ID" value="CDG20480.1"/>
    <property type="molecule type" value="Genomic_DNA"/>
</dbReference>
<keyword evidence="2 3" id="KW-0808">Transferase</keyword>
<proteinExistence type="predicted"/>
<dbReference type="KEGG" id="xpo:XPG1_0825"/>
<dbReference type="GO" id="GO:0009244">
    <property type="term" value="P:lipopolysaccharide core region biosynthetic process"/>
    <property type="evidence" value="ECO:0007669"/>
    <property type="project" value="TreeGrafter"/>
</dbReference>
<evidence type="ECO:0000256" key="2">
    <source>
        <dbReference type="ARBA" id="ARBA00022679"/>
    </source>
</evidence>
<evidence type="ECO:0000313" key="4">
    <source>
        <dbReference type="Proteomes" id="UP000032735"/>
    </source>
</evidence>
<dbReference type="Pfam" id="PF01075">
    <property type="entry name" value="Glyco_transf_9"/>
    <property type="match status" value="1"/>
</dbReference>
<dbReference type="InterPro" id="IPR002201">
    <property type="entry name" value="Glyco_trans_9"/>
</dbReference>
<dbReference type="Proteomes" id="UP000032735">
    <property type="component" value="Chromosome"/>
</dbReference>
<dbReference type="PANTHER" id="PTHR30160:SF15">
    <property type="entry name" value="GLYCOSYLTRANSFERASE HI_0523-RELATED"/>
    <property type="match status" value="1"/>
</dbReference>
<dbReference type="PANTHER" id="PTHR30160">
    <property type="entry name" value="TETRAACYLDISACCHARIDE 4'-KINASE-RELATED"/>
    <property type="match status" value="1"/>
</dbReference>
<dbReference type="InterPro" id="IPR051199">
    <property type="entry name" value="LPS_LOS_Heptosyltrfase"/>
</dbReference>
<dbReference type="OrthoDB" id="89608at2"/>
<dbReference type="HOGENOM" id="CLU_056162_2_0_6"/>
<dbReference type="CDD" id="cd03789">
    <property type="entry name" value="GT9_LPS_heptosyltransferase"/>
    <property type="match status" value="1"/>
</dbReference>
<reference evidence="3 4" key="1">
    <citation type="submission" date="2013-07" db="EMBL/GenBank/DDBJ databases">
        <authorList>
            <person name="Genoscope - CEA"/>
        </authorList>
    </citation>
    <scope>NUCLEOTIDE SEQUENCE [LARGE SCALE GENOMIC DNA]</scope>
    <source>
        <strain evidence="3 4">G6</strain>
    </source>
</reference>
<dbReference type="AlphaFoldDB" id="A0A068R2W8"/>
<protein>
    <submittedName>
        <fullName evidence="3">Putative glycosyl transferase</fullName>
    </submittedName>
</protein>
<dbReference type="STRING" id="1354304.XPG1_0825"/>
<evidence type="ECO:0000256" key="1">
    <source>
        <dbReference type="ARBA" id="ARBA00022676"/>
    </source>
</evidence>
<organism evidence="3 4">
    <name type="scientific">Xenorhabdus poinarii G6</name>
    <dbReference type="NCBI Taxonomy" id="1354304"/>
    <lineage>
        <taxon>Bacteria</taxon>
        <taxon>Pseudomonadati</taxon>
        <taxon>Pseudomonadota</taxon>
        <taxon>Gammaproteobacteria</taxon>
        <taxon>Enterobacterales</taxon>
        <taxon>Morganellaceae</taxon>
        <taxon>Xenorhabdus</taxon>
    </lineage>
</organism>
<dbReference type="Gene3D" id="3.40.50.2000">
    <property type="entry name" value="Glycogen Phosphorylase B"/>
    <property type="match status" value="2"/>
</dbReference>
<dbReference type="SUPFAM" id="SSF53756">
    <property type="entry name" value="UDP-Glycosyltransferase/glycogen phosphorylase"/>
    <property type="match status" value="1"/>
</dbReference>
<dbReference type="GO" id="GO:0005829">
    <property type="term" value="C:cytosol"/>
    <property type="evidence" value="ECO:0007669"/>
    <property type="project" value="TreeGrafter"/>
</dbReference>